<dbReference type="PANTHER" id="PTHR28263">
    <property type="entry name" value="GOLGI TO ER TRAFFIC PROTEIN 2"/>
    <property type="match status" value="1"/>
</dbReference>
<dbReference type="AlphaFoldDB" id="W7I604"/>
<reference evidence="5 6" key="1">
    <citation type="submission" date="2013-05" db="EMBL/GenBank/DDBJ databases">
        <title>Drechslerella stenobrocha genome reveals carnivorous origination and mechanical trapping mechanism of predatory fungi.</title>
        <authorList>
            <person name="Liu X."/>
            <person name="Zhang W."/>
            <person name="Liu K."/>
        </authorList>
    </citation>
    <scope>NUCLEOTIDE SEQUENCE [LARGE SCALE GENOMIC DNA]</scope>
    <source>
        <strain evidence="5 6">248</strain>
    </source>
</reference>
<evidence type="ECO:0000256" key="1">
    <source>
        <dbReference type="ARBA" id="ARBA00022692"/>
    </source>
</evidence>
<dbReference type="OrthoDB" id="5393181at2759"/>
<evidence type="ECO:0008006" key="7">
    <source>
        <dbReference type="Google" id="ProtNLM"/>
    </source>
</evidence>
<dbReference type="GO" id="GO:0006890">
    <property type="term" value="P:retrograde vesicle-mediated transport, Golgi to endoplasmic reticulum"/>
    <property type="evidence" value="ECO:0007669"/>
    <property type="project" value="TreeGrafter"/>
</dbReference>
<gene>
    <name evidence="5" type="ORF">DRE_03208</name>
</gene>
<feature type="compositionally biased region" description="Polar residues" evidence="4">
    <location>
        <begin position="1"/>
        <end position="29"/>
    </location>
</feature>
<dbReference type="PANTHER" id="PTHR28263:SF1">
    <property type="entry name" value="GOLGI TO ER TRAFFIC PROTEIN 2"/>
    <property type="match status" value="1"/>
</dbReference>
<accession>W7I604</accession>
<dbReference type="Proteomes" id="UP000024837">
    <property type="component" value="Unassembled WGS sequence"/>
</dbReference>
<evidence type="ECO:0000313" key="5">
    <source>
        <dbReference type="EMBL" id="EWC47588.1"/>
    </source>
</evidence>
<proteinExistence type="predicted"/>
<keyword evidence="6" id="KW-1185">Reference proteome</keyword>
<feature type="region of interest" description="Disordered" evidence="4">
    <location>
        <begin position="181"/>
        <end position="201"/>
    </location>
</feature>
<feature type="compositionally biased region" description="Low complexity" evidence="4">
    <location>
        <begin position="120"/>
        <end position="133"/>
    </location>
</feature>
<name>W7I604_9PEZI</name>
<evidence type="ECO:0000256" key="3">
    <source>
        <dbReference type="ARBA" id="ARBA00023136"/>
    </source>
</evidence>
<dbReference type="EMBL" id="KI966409">
    <property type="protein sequence ID" value="EWC47588.1"/>
    <property type="molecule type" value="Genomic_DNA"/>
</dbReference>
<sequence length="360" mass="38924">MSDTTPNVPEQVTPSDTSLAQMTPLSVSEQARIRRELRKQKVGKGADRLRRITQTQRASAGFDDGYKDDATLAQATPSAEDAFSSDGGLDVSEHFYKPTNRARDSPNVFTSPTPPPLFPQQQQQQQQQAQQAQNEFTLDNDQFSQMMLNHPMFGGAAAGPGAAPTLDPANDPIMQMMQQMLGGGAFPPGADGSGNAAGAGGGVPPELLSGLLGAAAAGGEQPETRESRFAKWWSVLHILCSVLLGVYAALTLPERFTGTKSERIRYEGQAKIPLLWYFATMELVLQSTRYLVVERGGPPPGLILSAIVGFLPRRIGTTLVTLSHYVRMFSTVWQDGMVLLFTLGIAAWVNSWRAEEDSGL</sequence>
<evidence type="ECO:0000313" key="6">
    <source>
        <dbReference type="Proteomes" id="UP000024837"/>
    </source>
</evidence>
<keyword evidence="2" id="KW-1133">Transmembrane helix</keyword>
<feature type="region of interest" description="Disordered" evidence="4">
    <location>
        <begin position="1"/>
        <end position="66"/>
    </location>
</feature>
<dbReference type="Pfam" id="PF08690">
    <property type="entry name" value="GET2"/>
    <property type="match status" value="1"/>
</dbReference>
<organism evidence="5 6">
    <name type="scientific">Drechslerella stenobrocha 248</name>
    <dbReference type="NCBI Taxonomy" id="1043628"/>
    <lineage>
        <taxon>Eukaryota</taxon>
        <taxon>Fungi</taxon>
        <taxon>Dikarya</taxon>
        <taxon>Ascomycota</taxon>
        <taxon>Pezizomycotina</taxon>
        <taxon>Orbiliomycetes</taxon>
        <taxon>Orbiliales</taxon>
        <taxon>Orbiliaceae</taxon>
        <taxon>Drechslerella</taxon>
    </lineage>
</organism>
<protein>
    <recommendedName>
        <fullName evidence="7">Golgi to ER traffic protein 2</fullName>
    </recommendedName>
</protein>
<keyword evidence="3" id="KW-0472">Membrane</keyword>
<feature type="region of interest" description="Disordered" evidence="4">
    <location>
        <begin position="98"/>
        <end position="133"/>
    </location>
</feature>
<keyword evidence="1" id="KW-0812">Transmembrane</keyword>
<dbReference type="HOGENOM" id="CLU_819228_0_0_1"/>
<evidence type="ECO:0000256" key="2">
    <source>
        <dbReference type="ARBA" id="ARBA00022989"/>
    </source>
</evidence>
<dbReference type="InterPro" id="IPR028143">
    <property type="entry name" value="Get2/sif1"/>
</dbReference>
<evidence type="ECO:0000256" key="4">
    <source>
        <dbReference type="SAM" id="MobiDB-lite"/>
    </source>
</evidence>